<dbReference type="PANTHER" id="PTHR42791">
    <property type="entry name" value="GNAT FAMILY ACETYLTRANSFERASE"/>
    <property type="match status" value="1"/>
</dbReference>
<evidence type="ECO:0000313" key="3">
    <source>
        <dbReference type="Proteomes" id="UP001310594"/>
    </source>
</evidence>
<accession>A0AAN7W4R0</accession>
<comment type="caution">
    <text evidence="2">The sequence shown here is derived from an EMBL/GenBank/DDBJ whole genome shotgun (WGS) entry which is preliminary data.</text>
</comment>
<dbReference type="AlphaFoldDB" id="A0AAN7W4R0"/>
<evidence type="ECO:0000313" key="2">
    <source>
        <dbReference type="EMBL" id="KAK5694027.1"/>
    </source>
</evidence>
<name>A0AAN7W4R0_9PEZI</name>
<dbReference type="InterPro" id="IPR016181">
    <property type="entry name" value="Acyl_CoA_acyltransferase"/>
</dbReference>
<dbReference type="GO" id="GO:0016747">
    <property type="term" value="F:acyltransferase activity, transferring groups other than amino-acyl groups"/>
    <property type="evidence" value="ECO:0007669"/>
    <property type="project" value="InterPro"/>
</dbReference>
<organism evidence="2 3">
    <name type="scientific">Elasticomyces elasticus</name>
    <dbReference type="NCBI Taxonomy" id="574655"/>
    <lineage>
        <taxon>Eukaryota</taxon>
        <taxon>Fungi</taxon>
        <taxon>Dikarya</taxon>
        <taxon>Ascomycota</taxon>
        <taxon>Pezizomycotina</taxon>
        <taxon>Dothideomycetes</taxon>
        <taxon>Dothideomycetidae</taxon>
        <taxon>Mycosphaerellales</taxon>
        <taxon>Teratosphaeriaceae</taxon>
        <taxon>Elasticomyces</taxon>
    </lineage>
</organism>
<dbReference type="EMBL" id="JAVRQU010000016">
    <property type="protein sequence ID" value="KAK5694027.1"/>
    <property type="molecule type" value="Genomic_DNA"/>
</dbReference>
<dbReference type="CDD" id="cd04301">
    <property type="entry name" value="NAT_SF"/>
    <property type="match status" value="1"/>
</dbReference>
<dbReference type="PANTHER" id="PTHR42791:SF14">
    <property type="entry name" value="N-ACETYLTRANSFERASE DOMAIN-CONTAINING PROTEIN"/>
    <property type="match status" value="1"/>
</dbReference>
<dbReference type="PROSITE" id="PS51186">
    <property type="entry name" value="GNAT"/>
    <property type="match status" value="1"/>
</dbReference>
<sequence>MPLEVQLMEEEDAPAFATIDGLAMADWATGQAMVLAMSSEGENRHDVIERWMRQDFRNNSEMVWLKVVDTELENEIIACALWRFALSGDSPKIEAPAPVQEVEVKKDEQKPTIWSALEQSWNAFRAEFVGSSPHANLQICIVHPEQQRRGAGSMLVKWGCDKADERGLTCILGASEAGLKLYKNFGFEIVKLTTMDLRPFGVDATELRRGMVRPAKPKQS</sequence>
<dbReference type="InterPro" id="IPR000182">
    <property type="entry name" value="GNAT_dom"/>
</dbReference>
<reference evidence="2" key="1">
    <citation type="submission" date="2023-08" db="EMBL/GenBank/DDBJ databases">
        <title>Black Yeasts Isolated from many extreme environments.</title>
        <authorList>
            <person name="Coleine C."/>
            <person name="Stajich J.E."/>
            <person name="Selbmann L."/>
        </authorList>
    </citation>
    <scope>NUCLEOTIDE SEQUENCE</scope>
    <source>
        <strain evidence="2">CCFEE 5810</strain>
    </source>
</reference>
<dbReference type="Proteomes" id="UP001310594">
    <property type="component" value="Unassembled WGS sequence"/>
</dbReference>
<evidence type="ECO:0000259" key="1">
    <source>
        <dbReference type="PROSITE" id="PS51186"/>
    </source>
</evidence>
<dbReference type="Pfam" id="PF00583">
    <property type="entry name" value="Acetyltransf_1"/>
    <property type="match status" value="1"/>
</dbReference>
<protein>
    <recommendedName>
        <fullName evidence="1">N-acetyltransferase domain-containing protein</fullName>
    </recommendedName>
</protein>
<dbReference type="Gene3D" id="3.40.630.30">
    <property type="match status" value="1"/>
</dbReference>
<proteinExistence type="predicted"/>
<gene>
    <name evidence="2" type="ORF">LTR97_009645</name>
</gene>
<dbReference type="InterPro" id="IPR052523">
    <property type="entry name" value="Trichothecene_AcTrans"/>
</dbReference>
<dbReference type="SUPFAM" id="SSF55729">
    <property type="entry name" value="Acyl-CoA N-acyltransferases (Nat)"/>
    <property type="match status" value="1"/>
</dbReference>
<feature type="domain" description="N-acetyltransferase" evidence="1">
    <location>
        <begin position="54"/>
        <end position="212"/>
    </location>
</feature>